<feature type="compositionally biased region" description="Low complexity" evidence="1">
    <location>
        <begin position="274"/>
        <end position="304"/>
    </location>
</feature>
<reference evidence="2" key="1">
    <citation type="submission" date="2021-01" db="EMBL/GenBank/DDBJ databases">
        <authorList>
            <person name="Corre E."/>
            <person name="Pelletier E."/>
            <person name="Niang G."/>
            <person name="Scheremetjew M."/>
            <person name="Finn R."/>
            <person name="Kale V."/>
            <person name="Holt S."/>
            <person name="Cochrane G."/>
            <person name="Meng A."/>
            <person name="Brown T."/>
            <person name="Cohen L."/>
        </authorList>
    </citation>
    <scope>NUCLEOTIDE SEQUENCE</scope>
    <source>
        <strain evidence="2">CCMP722</strain>
    </source>
</reference>
<feature type="region of interest" description="Disordered" evidence="1">
    <location>
        <begin position="234"/>
        <end position="324"/>
    </location>
</feature>
<evidence type="ECO:0000256" key="1">
    <source>
        <dbReference type="SAM" id="MobiDB-lite"/>
    </source>
</evidence>
<feature type="compositionally biased region" description="Pro residues" evidence="1">
    <location>
        <begin position="314"/>
        <end position="324"/>
    </location>
</feature>
<name>A0A7S0WWD4_9CHLO</name>
<accession>A0A7S0WWD4</accession>
<protein>
    <submittedName>
        <fullName evidence="2">Uncharacterized protein</fullName>
    </submittedName>
</protein>
<organism evidence="2">
    <name type="scientific">Pyramimonas obovata</name>
    <dbReference type="NCBI Taxonomy" id="1411642"/>
    <lineage>
        <taxon>Eukaryota</taxon>
        <taxon>Viridiplantae</taxon>
        <taxon>Chlorophyta</taxon>
        <taxon>Pyramimonadophyceae</taxon>
        <taxon>Pyramimonadales</taxon>
        <taxon>Pyramimonadaceae</taxon>
        <taxon>Pyramimonas</taxon>
        <taxon>Pyramimonas incertae sedis</taxon>
    </lineage>
</organism>
<dbReference type="AlphaFoldDB" id="A0A7S0WWD4"/>
<dbReference type="EMBL" id="HBFA01036902">
    <property type="protein sequence ID" value="CAD8688064.1"/>
    <property type="molecule type" value="Transcribed_RNA"/>
</dbReference>
<evidence type="ECO:0000313" key="2">
    <source>
        <dbReference type="EMBL" id="CAD8688064.1"/>
    </source>
</evidence>
<gene>
    <name evidence="2" type="ORF">POBO1169_LOCUS18460</name>
</gene>
<proteinExistence type="predicted"/>
<sequence>MSGVPHDPYRHGLHGVSPAEIRAFRTSMSSRRFPALREMRDEDIAVLVIANKKVQKKRLLGTSAGLAEVMTGPADAVTDLHDHMYSNPPLLEEGFPMPQGMSFPGTGSSLGYGGTPYYTEKRRPPFRPNNPSQAKEDIGRTAKERYLFYQAPYEKANTREEMAEASKGLEPFVPNGSLRAKEKIAVHYYLNSPDEETLALEKSYISQRASVNKQMMLSGTYGRVKGFDSLNEGSINGDTIAEPELPAAKPSQPAAPNSPRAGGGAPPSGPQEEPPAAEQPPVEQQPVEPTSEQPSEQPEAQPAEQPEEQSAEPPAEPPAEQPAE</sequence>